<protein>
    <submittedName>
        <fullName evidence="1">Uncharacterized protein</fullName>
    </submittedName>
</protein>
<reference evidence="2" key="1">
    <citation type="journal article" date="2024" name="Proc. Natl. Acad. Sci. U.S.A.">
        <title>Extraordinary preservation of gene collinearity over three hundred million years revealed in homosporous lycophytes.</title>
        <authorList>
            <person name="Li C."/>
            <person name="Wickell D."/>
            <person name="Kuo L.Y."/>
            <person name="Chen X."/>
            <person name="Nie B."/>
            <person name="Liao X."/>
            <person name="Peng D."/>
            <person name="Ji J."/>
            <person name="Jenkins J."/>
            <person name="Williams M."/>
            <person name="Shu S."/>
            <person name="Plott C."/>
            <person name="Barry K."/>
            <person name="Rajasekar S."/>
            <person name="Grimwood J."/>
            <person name="Han X."/>
            <person name="Sun S."/>
            <person name="Hou Z."/>
            <person name="He W."/>
            <person name="Dai G."/>
            <person name="Sun C."/>
            <person name="Schmutz J."/>
            <person name="Leebens-Mack J.H."/>
            <person name="Li F.W."/>
            <person name="Wang L."/>
        </authorList>
    </citation>
    <scope>NUCLEOTIDE SEQUENCE [LARGE SCALE GENOMIC DNA]</scope>
    <source>
        <strain evidence="2">cv. PW_Plant_1</strain>
    </source>
</reference>
<keyword evidence="2" id="KW-1185">Reference proteome</keyword>
<evidence type="ECO:0000313" key="2">
    <source>
        <dbReference type="Proteomes" id="UP001162992"/>
    </source>
</evidence>
<organism evidence="1 2">
    <name type="scientific">Diphasiastrum complanatum</name>
    <name type="common">Issler's clubmoss</name>
    <name type="synonym">Lycopodium complanatum</name>
    <dbReference type="NCBI Taxonomy" id="34168"/>
    <lineage>
        <taxon>Eukaryota</taxon>
        <taxon>Viridiplantae</taxon>
        <taxon>Streptophyta</taxon>
        <taxon>Embryophyta</taxon>
        <taxon>Tracheophyta</taxon>
        <taxon>Lycopodiopsida</taxon>
        <taxon>Lycopodiales</taxon>
        <taxon>Lycopodiaceae</taxon>
        <taxon>Lycopodioideae</taxon>
        <taxon>Diphasiastrum</taxon>
    </lineage>
</organism>
<gene>
    <name evidence="1" type="ORF">O6H91_03G095300</name>
</gene>
<evidence type="ECO:0000313" key="1">
    <source>
        <dbReference type="EMBL" id="KAJ7563064.1"/>
    </source>
</evidence>
<sequence>MDEFAPDDCKRLFYGVSPLSSQCADVSSIFDVLETDGSTPCFGFEEWMQAEEAAGTCVEYPVSHICSDLFEEELQEQLNCSIEYALLEGADEMLFHTQETNPVESDVRNPLQFPADSRHSRDLCPPSTSHASLESPEVAAISPASSFNITSDLQEIASSSTSITHPNLADLKNIIVKKPVLDEAVERLGGGKNGVQRLWGLIQFWLVHRNISSSIQLPFLSNIATNQAEPPPISTEQMLFQESANAQDLANNASSRVIDTVIDVAPTEPIIVTGEPVVLGMSATALASCEPVLVRSPNLWASTASLSAATTRAARKHRMARKRKYLSHQHARPASSSSRLGFATLQASESCHDSYQPGGCSFPYDRKGLKLERGLRLFLRKELKPSDVGSLGRIVLPKRESESYLPNLMSSEGVPISMEDTMSSQTWNFRYRFWPNNKSRIYLLENTGDFVKSHSLEEGDTMMLYKDCTTGKYVIGGKKVASMKAMRAQETAVEIRSTLPAKFPFSKAMKDREVTAEIQSTLPAKSPVIKATKALEGTADIQSTSPVKFPLSKAVQGTAVKVDSLDAFNILVPNQTLASTSAMLRLSDSVRLPGETSVEEVVHKFSCDFGNEILTLERFLSLNIGMPFK</sequence>
<name>A0ACC2E989_DIPCM</name>
<comment type="caution">
    <text evidence="1">The sequence shown here is derived from an EMBL/GenBank/DDBJ whole genome shotgun (WGS) entry which is preliminary data.</text>
</comment>
<accession>A0ACC2E989</accession>
<proteinExistence type="predicted"/>
<dbReference type="Proteomes" id="UP001162992">
    <property type="component" value="Chromosome 3"/>
</dbReference>
<dbReference type="EMBL" id="CM055094">
    <property type="protein sequence ID" value="KAJ7563064.1"/>
    <property type="molecule type" value="Genomic_DNA"/>
</dbReference>